<accession>A0A1S4VKR8</accession>
<organism evidence="2 3">
    <name type="scientific">Mycobacteroides saopaulense</name>
    <dbReference type="NCBI Taxonomy" id="1578165"/>
    <lineage>
        <taxon>Bacteria</taxon>
        <taxon>Bacillati</taxon>
        <taxon>Actinomycetota</taxon>
        <taxon>Actinomycetes</taxon>
        <taxon>Mycobacteriales</taxon>
        <taxon>Mycobacteriaceae</taxon>
        <taxon>Mycobacteroides</taxon>
    </lineage>
</organism>
<protein>
    <submittedName>
        <fullName evidence="2">Uncharacterized protein</fullName>
    </submittedName>
</protein>
<dbReference type="RefSeq" id="WP_083014343.1">
    <property type="nucleotide sequence ID" value="NZ_CP010271.1"/>
</dbReference>
<dbReference type="EMBL" id="MVII01000008">
    <property type="protein sequence ID" value="ORB59328.1"/>
    <property type="molecule type" value="Genomic_DNA"/>
</dbReference>
<feature type="transmembrane region" description="Helical" evidence="1">
    <location>
        <begin position="56"/>
        <end position="76"/>
    </location>
</feature>
<sequence>MNYPPARPAQPYWADVVIRVVGGIVGATALGVFGLAAYMVLSSRFSSNPLTDPHGYGLIIGMVLAIPFGLLAAGTLPLALPRGQRLRAFTIGFVVCLAAVVALIYSAATMPTRIPPCATNPPAPFCKNAP</sequence>
<comment type="caution">
    <text evidence="2">The sequence shown here is derived from an EMBL/GenBank/DDBJ whole genome shotgun (WGS) entry which is preliminary data.</text>
</comment>
<proteinExistence type="predicted"/>
<reference evidence="2 3" key="1">
    <citation type="submission" date="2016-12" db="EMBL/GenBank/DDBJ databases">
        <title>The new phylogeny of genus Mycobacterium.</title>
        <authorList>
            <person name="Tortoli E."/>
            <person name="Trovato A."/>
            <person name="Cirillo D.M."/>
        </authorList>
    </citation>
    <scope>NUCLEOTIDE SEQUENCE [LARGE SCALE GENOMIC DNA]</scope>
    <source>
        <strain evidence="2 3">CCUG 66554</strain>
    </source>
</reference>
<keyword evidence="1" id="KW-1133">Transmembrane helix</keyword>
<dbReference type="Proteomes" id="UP000192434">
    <property type="component" value="Unassembled WGS sequence"/>
</dbReference>
<dbReference type="AlphaFoldDB" id="A0A1S4VKR8"/>
<keyword evidence="1" id="KW-0472">Membrane</keyword>
<name>A0A1S4VKR8_9MYCO</name>
<dbReference type="OrthoDB" id="4571921at2"/>
<dbReference type="STRING" id="1578165.BKG68_15665"/>
<gene>
    <name evidence="2" type="ORF">BST43_08225</name>
</gene>
<evidence type="ECO:0000313" key="2">
    <source>
        <dbReference type="EMBL" id="ORB59328.1"/>
    </source>
</evidence>
<evidence type="ECO:0000256" key="1">
    <source>
        <dbReference type="SAM" id="Phobius"/>
    </source>
</evidence>
<feature type="transmembrane region" description="Helical" evidence="1">
    <location>
        <begin position="12"/>
        <end position="36"/>
    </location>
</feature>
<keyword evidence="1" id="KW-0812">Transmembrane</keyword>
<dbReference type="KEGG" id="msao:MYCSP_20505"/>
<feature type="transmembrane region" description="Helical" evidence="1">
    <location>
        <begin position="88"/>
        <end position="108"/>
    </location>
</feature>
<evidence type="ECO:0000313" key="3">
    <source>
        <dbReference type="Proteomes" id="UP000192434"/>
    </source>
</evidence>